<evidence type="ECO:0000313" key="1">
    <source>
        <dbReference type="EMBL" id="GFR51906.1"/>
    </source>
</evidence>
<comment type="caution">
    <text evidence="1">The sequence shown here is derived from an EMBL/GenBank/DDBJ whole genome shotgun (WGS) entry which is preliminary data.</text>
</comment>
<dbReference type="AlphaFoldDB" id="A0AAD3HT25"/>
<feature type="non-terminal residue" evidence="1">
    <location>
        <position position="168"/>
    </location>
</feature>
<organism evidence="1 2">
    <name type="scientific">Astrephomene gubernaculifera</name>
    <dbReference type="NCBI Taxonomy" id="47775"/>
    <lineage>
        <taxon>Eukaryota</taxon>
        <taxon>Viridiplantae</taxon>
        <taxon>Chlorophyta</taxon>
        <taxon>core chlorophytes</taxon>
        <taxon>Chlorophyceae</taxon>
        <taxon>CS clade</taxon>
        <taxon>Chlamydomonadales</taxon>
        <taxon>Astrephomenaceae</taxon>
        <taxon>Astrephomene</taxon>
    </lineage>
</organism>
<gene>
    <name evidence="1" type="ORF">Agub_g14390</name>
</gene>
<keyword evidence="2" id="KW-1185">Reference proteome</keyword>
<dbReference type="Proteomes" id="UP001054857">
    <property type="component" value="Unassembled WGS sequence"/>
</dbReference>
<name>A0AAD3HT25_9CHLO</name>
<sequence>HRAGDDPTGLRTLGRRLQDALGGLLLRQQQQQQQPLVHLFQQHHQRLQQQRQQGPFLAPSPILTKNADPLLELLLHPRNLQPPLALRQAVVHLLAPSHSFAWRSVPKEKYDTLLRRLMARTLWWKRIPHLSPSPSPSHREGRTAEVAAAAAAAAEAEAEVLEEALAAG</sequence>
<protein>
    <submittedName>
        <fullName evidence="1">Uncharacterized protein</fullName>
    </submittedName>
</protein>
<proteinExistence type="predicted"/>
<evidence type="ECO:0000313" key="2">
    <source>
        <dbReference type="Proteomes" id="UP001054857"/>
    </source>
</evidence>
<feature type="non-terminal residue" evidence="1">
    <location>
        <position position="1"/>
    </location>
</feature>
<reference evidence="1 2" key="1">
    <citation type="journal article" date="2021" name="Sci. Rep.">
        <title>Genome sequencing of the multicellular alga Astrephomene provides insights into convergent evolution of germ-soma differentiation.</title>
        <authorList>
            <person name="Yamashita S."/>
            <person name="Yamamoto K."/>
            <person name="Matsuzaki R."/>
            <person name="Suzuki S."/>
            <person name="Yamaguchi H."/>
            <person name="Hirooka S."/>
            <person name="Minakuchi Y."/>
            <person name="Miyagishima S."/>
            <person name="Kawachi M."/>
            <person name="Toyoda A."/>
            <person name="Nozaki H."/>
        </authorList>
    </citation>
    <scope>NUCLEOTIDE SEQUENCE [LARGE SCALE GENOMIC DNA]</scope>
    <source>
        <strain evidence="1 2">NIES-4017</strain>
    </source>
</reference>
<dbReference type="EMBL" id="BMAR01000055">
    <property type="protein sequence ID" value="GFR51906.1"/>
    <property type="molecule type" value="Genomic_DNA"/>
</dbReference>
<accession>A0AAD3HT25</accession>